<dbReference type="InterPro" id="IPR036179">
    <property type="entry name" value="Ig-like_dom_sf"/>
</dbReference>
<comment type="subcellular location">
    <subcellularLocation>
        <location evidence="1">Cell membrane</location>
        <topology evidence="1">Single-pass membrane protein</topology>
    </subcellularLocation>
</comment>
<evidence type="ECO:0000256" key="8">
    <source>
        <dbReference type="ARBA" id="ARBA00023157"/>
    </source>
</evidence>
<dbReference type="Gene3D" id="2.60.40.10">
    <property type="entry name" value="Immunoglobulins"/>
    <property type="match status" value="5"/>
</dbReference>
<evidence type="ECO:0000256" key="10">
    <source>
        <dbReference type="ARBA" id="ARBA00023319"/>
    </source>
</evidence>
<dbReference type="FunFam" id="2.60.40.10:FF:000049">
    <property type="entry name" value="Leukocyte immunoglobulin-like receptor subfamily B member 1"/>
    <property type="match status" value="4"/>
</dbReference>
<keyword evidence="8" id="KW-1015">Disulfide bond</keyword>
<evidence type="ECO:0000256" key="9">
    <source>
        <dbReference type="ARBA" id="ARBA00023180"/>
    </source>
</evidence>
<dbReference type="InterPro" id="IPR013783">
    <property type="entry name" value="Ig-like_fold"/>
</dbReference>
<dbReference type="EMBL" id="JAULJE010000021">
    <property type="protein sequence ID" value="KAK1329718.1"/>
    <property type="molecule type" value="Genomic_DNA"/>
</dbReference>
<protein>
    <recommendedName>
        <fullName evidence="13">Ig-like domain-containing protein</fullName>
    </recommendedName>
</protein>
<dbReference type="InterPro" id="IPR003599">
    <property type="entry name" value="Ig_sub"/>
</dbReference>
<evidence type="ECO:0000256" key="3">
    <source>
        <dbReference type="ARBA" id="ARBA00022692"/>
    </source>
</evidence>
<keyword evidence="2" id="KW-1003">Cell membrane</keyword>
<reference evidence="14" key="1">
    <citation type="submission" date="2023-06" db="EMBL/GenBank/DDBJ databases">
        <title>Reference genome for the Northern bat (Eptesicus nilssonii), a most northern bat species.</title>
        <authorList>
            <person name="Laine V.N."/>
            <person name="Pulliainen A.T."/>
            <person name="Lilley T.M."/>
        </authorList>
    </citation>
    <scope>NUCLEOTIDE SEQUENCE</scope>
    <source>
        <strain evidence="14">BLF_Eptnil</strain>
        <tissue evidence="14">Kidney</tissue>
    </source>
</reference>
<evidence type="ECO:0000256" key="12">
    <source>
        <dbReference type="SAM" id="SignalP"/>
    </source>
</evidence>
<keyword evidence="15" id="KW-1185">Reference proteome</keyword>
<dbReference type="InterPro" id="IPR013151">
    <property type="entry name" value="Immunoglobulin_dom"/>
</dbReference>
<dbReference type="GO" id="GO:0019221">
    <property type="term" value="P:cytokine-mediated signaling pathway"/>
    <property type="evidence" value="ECO:0007669"/>
    <property type="project" value="TreeGrafter"/>
</dbReference>
<keyword evidence="6" id="KW-1133">Transmembrane helix</keyword>
<evidence type="ECO:0000256" key="6">
    <source>
        <dbReference type="ARBA" id="ARBA00022989"/>
    </source>
</evidence>
<dbReference type="Pfam" id="PF00047">
    <property type="entry name" value="ig"/>
    <property type="match status" value="1"/>
</dbReference>
<dbReference type="AlphaFoldDB" id="A0AA40HEI5"/>
<dbReference type="Proteomes" id="UP001177744">
    <property type="component" value="Unassembled WGS sequence"/>
</dbReference>
<dbReference type="PANTHER" id="PTHR11738:SF179">
    <property type="entry name" value="LEUKOCYTE IMMUNOGLOBULIN-LIKE RECEPTOR SUBFAMILY A MEMBER 5"/>
    <property type="match status" value="1"/>
</dbReference>
<evidence type="ECO:0000256" key="7">
    <source>
        <dbReference type="ARBA" id="ARBA00023136"/>
    </source>
</evidence>
<dbReference type="SMART" id="SM00409">
    <property type="entry name" value="IG"/>
    <property type="match status" value="3"/>
</dbReference>
<dbReference type="PROSITE" id="PS50835">
    <property type="entry name" value="IG_LIKE"/>
    <property type="match status" value="2"/>
</dbReference>
<dbReference type="InterPro" id="IPR007110">
    <property type="entry name" value="Ig-like_dom"/>
</dbReference>
<dbReference type="Pfam" id="PF13895">
    <property type="entry name" value="Ig_2"/>
    <property type="match status" value="2"/>
</dbReference>
<dbReference type="GO" id="GO:0032396">
    <property type="term" value="F:inhibitory MHC class I receptor activity"/>
    <property type="evidence" value="ECO:0007669"/>
    <property type="project" value="TreeGrafter"/>
</dbReference>
<evidence type="ECO:0000256" key="5">
    <source>
        <dbReference type="ARBA" id="ARBA00022737"/>
    </source>
</evidence>
<dbReference type="PANTHER" id="PTHR11738">
    <property type="entry name" value="MHC CLASS I NK CELL RECEPTOR"/>
    <property type="match status" value="1"/>
</dbReference>
<feature type="chain" id="PRO_5041364167" description="Ig-like domain-containing protein" evidence="12">
    <location>
        <begin position="21"/>
        <end position="468"/>
    </location>
</feature>
<dbReference type="GO" id="GO:0002764">
    <property type="term" value="P:immune response-regulating signaling pathway"/>
    <property type="evidence" value="ECO:0007669"/>
    <property type="project" value="TreeGrafter"/>
</dbReference>
<keyword evidence="9" id="KW-0325">Glycoprotein</keyword>
<accession>A0AA40HEI5</accession>
<keyword evidence="7" id="KW-0472">Membrane</keyword>
<sequence length="468" mass="50780">MTSILSALLCLGTLPKPTIWAEPGPVIPYESPVTIWCQGTPKAQEYRLYANGNPWYLARQKSLEPGDRAKFLIRGNYAERYTCNYLSPTGWSGHSDPLQLVVTGVYSKPSLSALPSPVVTSGGNVTLQCGSWEGFDRFLLTKEGDHRLSWTLDSKRQPSGQSEALFPVGPVTPGHRWTFRCYGNFGKYPQEWSHPSDPLDLTVSGPSGGPSPPPTGPTSTAGDVRKPSIWADPGPIVTKGSPVTIWCQGSLQASAYLLYKERGSEPLEMRIPQNSSNKAGFLIEATTQSHAGLYQCAYHTTGGILSERSDPLLLVVTGVDGAPSLSAQPSPVVASGGNVSLSCSSRVTSGPFHLLKEESHNWDLQCPGMTVTMQCGSEIWLDTFHLHREGSLDPPQHLRLQDMSAPSQANFTLSPVSSGHRGTYRCYGSNSSSPYLLFSPVTPWSWWSKESSPGPILSVFSRLRALSL</sequence>
<name>A0AA40HEI5_CNENI</name>
<evidence type="ECO:0000259" key="13">
    <source>
        <dbReference type="PROSITE" id="PS50835"/>
    </source>
</evidence>
<evidence type="ECO:0000256" key="1">
    <source>
        <dbReference type="ARBA" id="ARBA00004162"/>
    </source>
</evidence>
<proteinExistence type="predicted"/>
<feature type="signal peptide" evidence="12">
    <location>
        <begin position="1"/>
        <end position="20"/>
    </location>
</feature>
<organism evidence="14 15">
    <name type="scientific">Cnephaeus nilssonii</name>
    <name type="common">Northern bat</name>
    <name type="synonym">Eptesicus nilssonii</name>
    <dbReference type="NCBI Taxonomy" id="3371016"/>
    <lineage>
        <taxon>Eukaryota</taxon>
        <taxon>Metazoa</taxon>
        <taxon>Chordata</taxon>
        <taxon>Craniata</taxon>
        <taxon>Vertebrata</taxon>
        <taxon>Euteleostomi</taxon>
        <taxon>Mammalia</taxon>
        <taxon>Eutheria</taxon>
        <taxon>Laurasiatheria</taxon>
        <taxon>Chiroptera</taxon>
        <taxon>Yangochiroptera</taxon>
        <taxon>Vespertilionidae</taxon>
        <taxon>Cnephaeus</taxon>
    </lineage>
</organism>
<dbReference type="SUPFAM" id="SSF48726">
    <property type="entry name" value="Immunoglobulin"/>
    <property type="match status" value="5"/>
</dbReference>
<keyword evidence="5" id="KW-0677">Repeat</keyword>
<evidence type="ECO:0000313" key="14">
    <source>
        <dbReference type="EMBL" id="KAK1329718.1"/>
    </source>
</evidence>
<dbReference type="GO" id="GO:0005886">
    <property type="term" value="C:plasma membrane"/>
    <property type="evidence" value="ECO:0007669"/>
    <property type="project" value="TreeGrafter"/>
</dbReference>
<evidence type="ECO:0000256" key="2">
    <source>
        <dbReference type="ARBA" id="ARBA00022475"/>
    </source>
</evidence>
<keyword evidence="4 12" id="KW-0732">Signal</keyword>
<dbReference type="InterPro" id="IPR050412">
    <property type="entry name" value="Ig-like_Receptors_ImmuneReg"/>
</dbReference>
<evidence type="ECO:0000256" key="11">
    <source>
        <dbReference type="SAM" id="MobiDB-lite"/>
    </source>
</evidence>
<keyword evidence="10" id="KW-0393">Immunoglobulin domain</keyword>
<comment type="caution">
    <text evidence="14">The sequence shown here is derived from an EMBL/GenBank/DDBJ whole genome shotgun (WGS) entry which is preliminary data.</text>
</comment>
<evidence type="ECO:0000313" key="15">
    <source>
        <dbReference type="Proteomes" id="UP001177744"/>
    </source>
</evidence>
<feature type="domain" description="Ig-like" evidence="13">
    <location>
        <begin position="323"/>
        <end position="442"/>
    </location>
</feature>
<feature type="domain" description="Ig-like" evidence="13">
    <location>
        <begin position="109"/>
        <end position="181"/>
    </location>
</feature>
<feature type="region of interest" description="Disordered" evidence="11">
    <location>
        <begin position="196"/>
        <end position="233"/>
    </location>
</feature>
<evidence type="ECO:0000256" key="4">
    <source>
        <dbReference type="ARBA" id="ARBA00022729"/>
    </source>
</evidence>
<keyword evidence="3" id="KW-0812">Transmembrane</keyword>
<gene>
    <name evidence="14" type="ORF">QTO34_009901</name>
</gene>